<dbReference type="Proteomes" id="UP000265520">
    <property type="component" value="Unassembled WGS sequence"/>
</dbReference>
<proteinExistence type="predicted"/>
<evidence type="ECO:0000313" key="1">
    <source>
        <dbReference type="EMBL" id="MCI56537.1"/>
    </source>
</evidence>
<dbReference type="AlphaFoldDB" id="A0A392T7Z8"/>
<protein>
    <submittedName>
        <fullName evidence="1">Uncharacterized protein</fullName>
    </submittedName>
</protein>
<sequence length="53" mass="5927">MSLLVALCAGRFGALRRLPRLHHMMVQIAARCADSCGASHTFICSSRAWRRKL</sequence>
<evidence type="ECO:0000313" key="2">
    <source>
        <dbReference type="Proteomes" id="UP000265520"/>
    </source>
</evidence>
<name>A0A392T7Z8_9FABA</name>
<organism evidence="1 2">
    <name type="scientific">Trifolium medium</name>
    <dbReference type="NCBI Taxonomy" id="97028"/>
    <lineage>
        <taxon>Eukaryota</taxon>
        <taxon>Viridiplantae</taxon>
        <taxon>Streptophyta</taxon>
        <taxon>Embryophyta</taxon>
        <taxon>Tracheophyta</taxon>
        <taxon>Spermatophyta</taxon>
        <taxon>Magnoliopsida</taxon>
        <taxon>eudicotyledons</taxon>
        <taxon>Gunneridae</taxon>
        <taxon>Pentapetalae</taxon>
        <taxon>rosids</taxon>
        <taxon>fabids</taxon>
        <taxon>Fabales</taxon>
        <taxon>Fabaceae</taxon>
        <taxon>Papilionoideae</taxon>
        <taxon>50 kb inversion clade</taxon>
        <taxon>NPAAA clade</taxon>
        <taxon>Hologalegina</taxon>
        <taxon>IRL clade</taxon>
        <taxon>Trifolieae</taxon>
        <taxon>Trifolium</taxon>
    </lineage>
</organism>
<reference evidence="1 2" key="1">
    <citation type="journal article" date="2018" name="Front. Plant Sci.">
        <title>Red Clover (Trifolium pratense) and Zigzag Clover (T. medium) - A Picture of Genomic Similarities and Differences.</title>
        <authorList>
            <person name="Dluhosova J."/>
            <person name="Istvanek J."/>
            <person name="Nedelnik J."/>
            <person name="Repkova J."/>
        </authorList>
    </citation>
    <scope>NUCLEOTIDE SEQUENCE [LARGE SCALE GENOMIC DNA]</scope>
    <source>
        <strain evidence="2">cv. 10/8</strain>
        <tissue evidence="1">Leaf</tissue>
    </source>
</reference>
<accession>A0A392T7Z8</accession>
<comment type="caution">
    <text evidence="1">The sequence shown here is derived from an EMBL/GenBank/DDBJ whole genome shotgun (WGS) entry which is preliminary data.</text>
</comment>
<dbReference type="EMBL" id="LXQA010513764">
    <property type="protein sequence ID" value="MCI56537.1"/>
    <property type="molecule type" value="Genomic_DNA"/>
</dbReference>
<feature type="non-terminal residue" evidence="1">
    <location>
        <position position="53"/>
    </location>
</feature>
<keyword evidence="2" id="KW-1185">Reference proteome</keyword>